<dbReference type="PANTHER" id="PTHR45436">
    <property type="entry name" value="SENSOR HISTIDINE KINASE YKOH"/>
    <property type="match status" value="1"/>
</dbReference>
<proteinExistence type="predicted"/>
<dbReference type="SUPFAM" id="SSF55874">
    <property type="entry name" value="ATPase domain of HSP90 chaperone/DNA topoisomerase II/histidine kinase"/>
    <property type="match status" value="1"/>
</dbReference>
<dbReference type="PROSITE" id="PS50109">
    <property type="entry name" value="HIS_KIN"/>
    <property type="match status" value="1"/>
</dbReference>
<dbReference type="InterPro" id="IPR036890">
    <property type="entry name" value="HATPase_C_sf"/>
</dbReference>
<dbReference type="EC" id="2.7.13.3" evidence="2"/>
<evidence type="ECO:0000256" key="4">
    <source>
        <dbReference type="ARBA" id="ARBA00022679"/>
    </source>
</evidence>
<feature type="transmembrane region" description="Helical" evidence="9">
    <location>
        <begin position="28"/>
        <end position="49"/>
    </location>
</feature>
<evidence type="ECO:0000313" key="12">
    <source>
        <dbReference type="Proteomes" id="UP001223072"/>
    </source>
</evidence>
<reference evidence="11 12" key="1">
    <citation type="submission" date="2023-07" db="EMBL/GenBank/DDBJ databases">
        <title>Comparative genomics of wheat-associated soil bacteria to identify genetic determinants of phenazine resistance.</title>
        <authorList>
            <person name="Mouncey N."/>
        </authorList>
    </citation>
    <scope>NUCLEOTIDE SEQUENCE [LARGE SCALE GENOMIC DNA]</scope>
    <source>
        <strain evidence="11 12">W2I16</strain>
    </source>
</reference>
<dbReference type="Pfam" id="PF08376">
    <property type="entry name" value="NIT"/>
    <property type="match status" value="1"/>
</dbReference>
<dbReference type="InterPro" id="IPR005467">
    <property type="entry name" value="His_kinase_dom"/>
</dbReference>
<dbReference type="EMBL" id="JAUSZS010000002">
    <property type="protein sequence ID" value="MDQ0931144.1"/>
    <property type="molecule type" value="Genomic_DNA"/>
</dbReference>
<evidence type="ECO:0000313" key="11">
    <source>
        <dbReference type="EMBL" id="MDQ0931144.1"/>
    </source>
</evidence>
<evidence type="ECO:0000256" key="9">
    <source>
        <dbReference type="SAM" id="Phobius"/>
    </source>
</evidence>
<dbReference type="Proteomes" id="UP001223072">
    <property type="component" value="Unassembled WGS sequence"/>
</dbReference>
<dbReference type="InterPro" id="IPR050428">
    <property type="entry name" value="TCS_sensor_his_kinase"/>
</dbReference>
<feature type="region of interest" description="Disordered" evidence="8">
    <location>
        <begin position="663"/>
        <end position="708"/>
    </location>
</feature>
<feature type="domain" description="Histidine kinase" evidence="10">
    <location>
        <begin position="547"/>
        <end position="654"/>
    </location>
</feature>
<evidence type="ECO:0000256" key="8">
    <source>
        <dbReference type="SAM" id="MobiDB-lite"/>
    </source>
</evidence>
<keyword evidence="5 9" id="KW-0812">Transmembrane</keyword>
<comment type="caution">
    <text evidence="11">The sequence shown here is derived from an EMBL/GenBank/DDBJ whole genome shotgun (WGS) entry which is preliminary data.</text>
</comment>
<dbReference type="GO" id="GO:0016301">
    <property type="term" value="F:kinase activity"/>
    <property type="evidence" value="ECO:0007669"/>
    <property type="project" value="UniProtKB-KW"/>
</dbReference>
<keyword evidence="7 9" id="KW-1133">Transmembrane helix</keyword>
<dbReference type="Pfam" id="PF02518">
    <property type="entry name" value="HATPase_c"/>
    <property type="match status" value="1"/>
</dbReference>
<organism evidence="11 12">
    <name type="scientific">Streptomyces turgidiscabies</name>
    <dbReference type="NCBI Taxonomy" id="85558"/>
    <lineage>
        <taxon>Bacteria</taxon>
        <taxon>Bacillati</taxon>
        <taxon>Actinomycetota</taxon>
        <taxon>Actinomycetes</taxon>
        <taxon>Kitasatosporales</taxon>
        <taxon>Streptomycetaceae</taxon>
        <taxon>Streptomyces</taxon>
    </lineage>
</organism>
<dbReference type="Gene3D" id="6.10.340.10">
    <property type="match status" value="1"/>
</dbReference>
<evidence type="ECO:0000256" key="2">
    <source>
        <dbReference type="ARBA" id="ARBA00012438"/>
    </source>
</evidence>
<evidence type="ECO:0000256" key="1">
    <source>
        <dbReference type="ARBA" id="ARBA00000085"/>
    </source>
</evidence>
<dbReference type="SMART" id="SM00387">
    <property type="entry name" value="HATPase_c"/>
    <property type="match status" value="1"/>
</dbReference>
<name>A0ABU0RGP2_9ACTN</name>
<comment type="catalytic activity">
    <reaction evidence="1">
        <text>ATP + protein L-histidine = ADP + protein N-phospho-L-histidine.</text>
        <dbReference type="EC" id="2.7.13.3"/>
    </reaction>
</comment>
<evidence type="ECO:0000259" key="10">
    <source>
        <dbReference type="PROSITE" id="PS50109"/>
    </source>
</evidence>
<keyword evidence="4" id="KW-0808">Transferase</keyword>
<evidence type="ECO:0000256" key="6">
    <source>
        <dbReference type="ARBA" id="ARBA00022777"/>
    </source>
</evidence>
<dbReference type="Gene3D" id="3.30.565.10">
    <property type="entry name" value="Histidine kinase-like ATPase, C-terminal domain"/>
    <property type="match status" value="1"/>
</dbReference>
<accession>A0ABU0RGP2</accession>
<feature type="compositionally biased region" description="Polar residues" evidence="8">
    <location>
        <begin position="862"/>
        <end position="876"/>
    </location>
</feature>
<dbReference type="InterPro" id="IPR013587">
    <property type="entry name" value="Nitrate/nitrite_sensing"/>
</dbReference>
<gene>
    <name evidence="11" type="ORF">QFZ49_001051</name>
</gene>
<feature type="region of interest" description="Disordered" evidence="8">
    <location>
        <begin position="744"/>
        <end position="876"/>
    </location>
</feature>
<protein>
    <recommendedName>
        <fullName evidence="2">histidine kinase</fullName>
        <ecNumber evidence="2">2.7.13.3</ecNumber>
    </recommendedName>
</protein>
<sequence>MTAARHAAARPVRPSRWASLVQWRNWRLLVKLAAVLVVPALLAVGLGVVQIRDDVKGARSYADMQRLVKMRGELRTMLDALQRERMMSVERLSTEATDDTTADAGLRQQTRSLDKARTAVATTRKHEVSLTGVTANRYRDAAGLLDRLPALRAQVASGRIDSWTALNDYGTIITGLLNLDQALVSGFGTPQLARTATALYDLEAVEEQIRLEHAILLQAAGRRHPPAPAIIKALQEADVRLRDKLGDFRTQATAKELSGYQRTVAGPAVSRRAHVVSTVLAEPLASGTRQNATLRLPVPADSWSRDSKATGALIDKVSDGFLHKLRTSSATLQDQTSNRAGMASVIIFAVLLLALAIGLGIGRHLLRSLSVLRSTALDVAERRLPAAVESMREGRKADAVVDVVPVHTTEEFGQLARAFDTVHSQAVRLAAEQAALRGDLRNTLVNLSRRSQSLVDRLLLLMEQLERHEQDPEQLASLFTLDHLATRMRRNNENMMVLCGSTLVRSSHGAALDTVLRGAVSEIEHYQRVLVQPGPPVEVVGYIAGDLGRLVAELLDNATAFSPPHTEVVIGGGRQPDGSLLIEIQDGGIGMSEGELAKANRRLATDAGTDAPASRQLGLFVVGRLAGRHGIAVNLSSQPGVRGLRARVLVPAKLVTTLAPARTDEPGIMAERPSATAPTRTRGGWRDGGRTDGGRTDSGAAASRPPQRPFAVAAVATRPVPADKGAPQTPAGPPWFDLAASATAAHTTTGNSVTAPAPRATAEEPAPAPSSSTEAPRAPEATGRPAPPAVPRPAGDGVREPDQPAGLTQSGLPKRVPRTRSAPARTERPATVTEDGAAASRNASRAHSFLSSYQSGIRRAQPDQTHNPSATGRTNP</sequence>
<keyword evidence="3" id="KW-0597">Phosphoprotein</keyword>
<feature type="compositionally biased region" description="Low complexity" evidence="8">
    <location>
        <begin position="744"/>
        <end position="784"/>
    </location>
</feature>
<dbReference type="PANTHER" id="PTHR45436:SF5">
    <property type="entry name" value="SENSOR HISTIDINE KINASE TRCS"/>
    <property type="match status" value="1"/>
</dbReference>
<evidence type="ECO:0000256" key="7">
    <source>
        <dbReference type="ARBA" id="ARBA00022989"/>
    </source>
</evidence>
<feature type="compositionally biased region" description="Low complexity" evidence="8">
    <location>
        <begin position="837"/>
        <end position="846"/>
    </location>
</feature>
<evidence type="ECO:0000256" key="5">
    <source>
        <dbReference type="ARBA" id="ARBA00022692"/>
    </source>
</evidence>
<keyword evidence="6 11" id="KW-0418">Kinase</keyword>
<dbReference type="InterPro" id="IPR003594">
    <property type="entry name" value="HATPase_dom"/>
</dbReference>
<keyword evidence="9" id="KW-0472">Membrane</keyword>
<evidence type="ECO:0000256" key="3">
    <source>
        <dbReference type="ARBA" id="ARBA00022553"/>
    </source>
</evidence>
<feature type="transmembrane region" description="Helical" evidence="9">
    <location>
        <begin position="345"/>
        <end position="366"/>
    </location>
</feature>
<keyword evidence="12" id="KW-1185">Reference proteome</keyword>
<feature type="compositionally biased region" description="Basic and acidic residues" evidence="8">
    <location>
        <begin position="684"/>
        <end position="695"/>
    </location>
</feature>